<sequence>MGMRPGWVGGLVEESFFVGCAAHTNRKKNEKNIFCLGCCASICPHCAPAHRHHPLIQVDRERPWHKWAGVIRIALPFIAKRAPCPPGSILAAGAGRLPPCMRRGRRRWLAGKWMGVVGVAAAGAPLLRQCDRWLVGGAGCYRTRPRGSYWVRVHAVKEKEAARADGRNHGRARLPTLLLRLVHSVIPVRPAALLPSKALALMVRHCSPIQAAAEPPWLRLPANQPAEPARRCGAWLPLTFTAGLKLARSGRTLEVRRYVYNDVVRLDDLERLIDCSFVQPYTINSAKVIFLKPRPQSRPFKGSGNVCLTCDRILQQPFHFCCLSCKVDHVMVQGGDLSNILYVPGGAPPPPDLGCGFPRFENLRVDGGCDDDPGQVTPDSTLEGPTQHGGCYGGASASGSSNGGGGVPRKKKTGGGGGGFFPQIVLSLGSRRKGAPHRAPLA</sequence>
<comment type="caution">
    <text evidence="4">The sequence shown here is derived from an EMBL/GenBank/DDBJ whole genome shotgun (WGS) entry which is preliminary data.</text>
</comment>
<dbReference type="InterPro" id="IPR000315">
    <property type="entry name" value="Znf_B-box"/>
</dbReference>
<name>A0A3L6PA27_PANMI</name>
<reference evidence="5" key="1">
    <citation type="journal article" date="2019" name="Nat. Commun.">
        <title>The genome of broomcorn millet.</title>
        <authorList>
            <person name="Zou C."/>
            <person name="Miki D."/>
            <person name="Li D."/>
            <person name="Tang Q."/>
            <person name="Xiao L."/>
            <person name="Rajput S."/>
            <person name="Deng P."/>
            <person name="Jia W."/>
            <person name="Huang R."/>
            <person name="Zhang M."/>
            <person name="Sun Y."/>
            <person name="Hu J."/>
            <person name="Fu X."/>
            <person name="Schnable P.S."/>
            <person name="Li F."/>
            <person name="Zhang H."/>
            <person name="Feng B."/>
            <person name="Zhu X."/>
            <person name="Liu R."/>
            <person name="Schnable J.C."/>
            <person name="Zhu J.-K."/>
            <person name="Zhang H."/>
        </authorList>
    </citation>
    <scope>NUCLEOTIDE SEQUENCE [LARGE SCALE GENOMIC DNA]</scope>
</reference>
<evidence type="ECO:0000256" key="2">
    <source>
        <dbReference type="SAM" id="MobiDB-lite"/>
    </source>
</evidence>
<dbReference type="AlphaFoldDB" id="A0A3L6PA27"/>
<protein>
    <submittedName>
        <fullName evidence="4">Zinc-binding protein</fullName>
    </submittedName>
</protein>
<dbReference type="EMBL" id="PQIB02000018">
    <property type="protein sequence ID" value="RLM54252.1"/>
    <property type="molecule type" value="Genomic_DNA"/>
</dbReference>
<dbReference type="InterPro" id="IPR006734">
    <property type="entry name" value="PLATZ"/>
</dbReference>
<gene>
    <name evidence="4" type="ORF">C2845_PM10G18400</name>
</gene>
<feature type="region of interest" description="Disordered" evidence="2">
    <location>
        <begin position="423"/>
        <end position="442"/>
    </location>
</feature>
<evidence type="ECO:0000313" key="4">
    <source>
        <dbReference type="EMBL" id="RLM54252.1"/>
    </source>
</evidence>
<evidence type="ECO:0000256" key="1">
    <source>
        <dbReference type="PROSITE-ProRule" id="PRU00024"/>
    </source>
</evidence>
<dbReference type="PANTHER" id="PTHR31065">
    <property type="entry name" value="PLATZ TRANSCRIPTION FACTOR FAMILY PROTEIN"/>
    <property type="match status" value="1"/>
</dbReference>
<feature type="domain" description="B box-type" evidence="3">
    <location>
        <begin position="20"/>
        <end position="58"/>
    </location>
</feature>
<keyword evidence="1" id="KW-0863">Zinc-finger</keyword>
<dbReference type="Pfam" id="PF04640">
    <property type="entry name" value="PLATZ"/>
    <property type="match status" value="1"/>
</dbReference>
<dbReference type="STRING" id="4540.A0A3L6PA27"/>
<dbReference type="GO" id="GO:0008270">
    <property type="term" value="F:zinc ion binding"/>
    <property type="evidence" value="ECO:0007669"/>
    <property type="project" value="UniProtKB-KW"/>
</dbReference>
<keyword evidence="1" id="KW-0862">Zinc</keyword>
<proteinExistence type="predicted"/>
<keyword evidence="1" id="KW-0479">Metal-binding</keyword>
<dbReference type="OrthoDB" id="1908108at2759"/>
<accession>A0A3L6PA27</accession>
<evidence type="ECO:0000313" key="5">
    <source>
        <dbReference type="Proteomes" id="UP000275267"/>
    </source>
</evidence>
<evidence type="ECO:0000259" key="3">
    <source>
        <dbReference type="PROSITE" id="PS50119"/>
    </source>
</evidence>
<keyword evidence="5" id="KW-1185">Reference proteome</keyword>
<feature type="region of interest" description="Disordered" evidence="2">
    <location>
        <begin position="368"/>
        <end position="418"/>
    </location>
</feature>
<dbReference type="Proteomes" id="UP000275267">
    <property type="component" value="Unassembled WGS sequence"/>
</dbReference>
<organism evidence="4 5">
    <name type="scientific">Panicum miliaceum</name>
    <name type="common">Proso millet</name>
    <name type="synonym">Broomcorn millet</name>
    <dbReference type="NCBI Taxonomy" id="4540"/>
    <lineage>
        <taxon>Eukaryota</taxon>
        <taxon>Viridiplantae</taxon>
        <taxon>Streptophyta</taxon>
        <taxon>Embryophyta</taxon>
        <taxon>Tracheophyta</taxon>
        <taxon>Spermatophyta</taxon>
        <taxon>Magnoliopsida</taxon>
        <taxon>Liliopsida</taxon>
        <taxon>Poales</taxon>
        <taxon>Poaceae</taxon>
        <taxon>PACMAD clade</taxon>
        <taxon>Panicoideae</taxon>
        <taxon>Panicodae</taxon>
        <taxon>Paniceae</taxon>
        <taxon>Panicinae</taxon>
        <taxon>Panicum</taxon>
        <taxon>Panicum sect. Panicum</taxon>
    </lineage>
</organism>
<dbReference type="PANTHER" id="PTHR31065:SF46">
    <property type="entry name" value="PLATZ TRANSCRIPTION FACTOR FAMILY PROTEIN-RELATED"/>
    <property type="match status" value="1"/>
</dbReference>
<dbReference type="PROSITE" id="PS50119">
    <property type="entry name" value="ZF_BBOX"/>
    <property type="match status" value="1"/>
</dbReference>